<keyword evidence="9" id="KW-0961">Cell wall biogenesis/degradation</keyword>
<gene>
    <name evidence="11" type="ORF">Dda_5542</name>
</gene>
<evidence type="ECO:0000256" key="5">
    <source>
        <dbReference type="ARBA" id="ARBA00022729"/>
    </source>
</evidence>
<dbReference type="EMBL" id="JAQGDS010000006">
    <property type="protein sequence ID" value="KAJ6259898.1"/>
    <property type="molecule type" value="Genomic_DNA"/>
</dbReference>
<dbReference type="Proteomes" id="UP001221413">
    <property type="component" value="Unassembled WGS sequence"/>
</dbReference>
<dbReference type="GO" id="GO:0006078">
    <property type="term" value="P:(1-&gt;6)-beta-D-glucan biosynthetic process"/>
    <property type="evidence" value="ECO:0007669"/>
    <property type="project" value="TreeGrafter"/>
</dbReference>
<sequence length="342" mass="38025">MGRSRKGPNAPAFRVPLEVGVWAGAFKGARLAVCGPCLRRTWLAASTSSPKQTLPNLQPFRPRRPRTYLQYLQQGRRERHTIGYGTRETKSPIYPGREHEDGSSLVRGTGTAGFRLCRYVTTLPVLHRETFGTAEQFLDAVKSTVSQCTSDAYILILQPGAHETDFKDPRSAPQIRKFAETDRFRSVMDAVGYVDLNVVEDFVKAKCQAHTVTVDASSMEPSGRNSGVRFEENSTAQVIKLDFPVLPIHSEARKKGHTQNDHFLSALISMMPTAKYTVIYVSTPVGDPGLLVPEKQPEPQKHESFVTHQSILARDVQDVQPEDDDDNVGGVLSRYQFVTPSL</sequence>
<name>A0AAD6NKB8_DREDA</name>
<reference evidence="11" key="1">
    <citation type="submission" date="2023-01" db="EMBL/GenBank/DDBJ databases">
        <title>The chitinases involved in constricting ring structure development in the nematode-trapping fungus Drechslerella dactyloides.</title>
        <authorList>
            <person name="Wang R."/>
            <person name="Zhang L."/>
            <person name="Tang P."/>
            <person name="Li S."/>
            <person name="Liang L."/>
        </authorList>
    </citation>
    <scope>NUCLEOTIDE SEQUENCE</scope>
    <source>
        <strain evidence="11">YMF1.00031</strain>
    </source>
</reference>
<comment type="caution">
    <text evidence="11">The sequence shown here is derived from an EMBL/GenBank/DDBJ whole genome shotgun (WGS) entry which is preliminary data.</text>
</comment>
<accession>A0AAD6NKB8</accession>
<evidence type="ECO:0000256" key="7">
    <source>
        <dbReference type="ARBA" id="ARBA00022989"/>
    </source>
</evidence>
<keyword evidence="4" id="KW-0812">Transmembrane</keyword>
<evidence type="ECO:0000256" key="3">
    <source>
        <dbReference type="ARBA" id="ARBA00022089"/>
    </source>
</evidence>
<keyword evidence="8" id="KW-0472">Membrane</keyword>
<evidence type="ECO:0000256" key="2">
    <source>
        <dbReference type="ARBA" id="ARBA00008203"/>
    </source>
</evidence>
<evidence type="ECO:0000313" key="11">
    <source>
        <dbReference type="EMBL" id="KAJ6259898.1"/>
    </source>
</evidence>
<evidence type="ECO:0000256" key="1">
    <source>
        <dbReference type="ARBA" id="ARBA00004115"/>
    </source>
</evidence>
<dbReference type="GO" id="GO:0009272">
    <property type="term" value="P:fungal-type cell wall biogenesis"/>
    <property type="evidence" value="ECO:0007669"/>
    <property type="project" value="TreeGrafter"/>
</dbReference>
<dbReference type="AlphaFoldDB" id="A0AAD6NKB8"/>
<dbReference type="PANTHER" id="PTHR28285">
    <property type="entry name" value="PROTEIN BIG1"/>
    <property type="match status" value="1"/>
</dbReference>
<dbReference type="GO" id="GO:0005789">
    <property type="term" value="C:endoplasmic reticulum membrane"/>
    <property type="evidence" value="ECO:0007669"/>
    <property type="project" value="UniProtKB-SubCell"/>
</dbReference>
<comment type="subcellular location">
    <subcellularLocation>
        <location evidence="1">Endoplasmic reticulum membrane</location>
        <topology evidence="1">Single-pass type I membrane protein</topology>
    </subcellularLocation>
</comment>
<keyword evidence="7" id="KW-1133">Transmembrane helix</keyword>
<evidence type="ECO:0000256" key="6">
    <source>
        <dbReference type="ARBA" id="ARBA00022824"/>
    </source>
</evidence>
<proteinExistence type="inferred from homology"/>
<keyword evidence="12" id="KW-1185">Reference proteome</keyword>
<dbReference type="GO" id="GO:0071555">
    <property type="term" value="P:cell wall organization"/>
    <property type="evidence" value="ECO:0007669"/>
    <property type="project" value="UniProtKB-KW"/>
</dbReference>
<organism evidence="11 12">
    <name type="scientific">Drechslerella dactyloides</name>
    <name type="common">Nematode-trapping fungus</name>
    <name type="synonym">Arthrobotrys dactyloides</name>
    <dbReference type="NCBI Taxonomy" id="74499"/>
    <lineage>
        <taxon>Eukaryota</taxon>
        <taxon>Fungi</taxon>
        <taxon>Dikarya</taxon>
        <taxon>Ascomycota</taxon>
        <taxon>Pezizomycotina</taxon>
        <taxon>Orbiliomycetes</taxon>
        <taxon>Orbiliales</taxon>
        <taxon>Orbiliaceae</taxon>
        <taxon>Drechslerella</taxon>
    </lineage>
</organism>
<evidence type="ECO:0000256" key="10">
    <source>
        <dbReference type="SAM" id="MobiDB-lite"/>
    </source>
</evidence>
<dbReference type="InterPro" id="IPR037654">
    <property type="entry name" value="Big1"/>
</dbReference>
<evidence type="ECO:0000256" key="4">
    <source>
        <dbReference type="ARBA" id="ARBA00022692"/>
    </source>
</evidence>
<comment type="similarity">
    <text evidence="2">Belongs to the BIG1 family.</text>
</comment>
<keyword evidence="6" id="KW-0256">Endoplasmic reticulum</keyword>
<feature type="region of interest" description="Disordered" evidence="10">
    <location>
        <begin position="86"/>
        <end position="105"/>
    </location>
</feature>
<evidence type="ECO:0000256" key="9">
    <source>
        <dbReference type="ARBA" id="ARBA00023316"/>
    </source>
</evidence>
<dbReference type="PANTHER" id="PTHR28285:SF1">
    <property type="entry name" value="PROTEIN BIG1"/>
    <property type="match status" value="1"/>
</dbReference>
<protein>
    <recommendedName>
        <fullName evidence="3">Protein BIG1</fullName>
    </recommendedName>
</protein>
<evidence type="ECO:0000256" key="8">
    <source>
        <dbReference type="ARBA" id="ARBA00023136"/>
    </source>
</evidence>
<keyword evidence="5" id="KW-0732">Signal</keyword>
<evidence type="ECO:0000313" key="12">
    <source>
        <dbReference type="Proteomes" id="UP001221413"/>
    </source>
</evidence>